<dbReference type="STRING" id="1123377.GCA_000423885_02003"/>
<feature type="transmembrane region" description="Helical" evidence="1">
    <location>
        <begin position="226"/>
        <end position="252"/>
    </location>
</feature>
<keyword evidence="1" id="KW-0812">Transmembrane</keyword>
<evidence type="ECO:0000256" key="1">
    <source>
        <dbReference type="SAM" id="Phobius"/>
    </source>
</evidence>
<dbReference type="InterPro" id="IPR047798">
    <property type="entry name" value="BPSS1780-like"/>
</dbReference>
<gene>
    <name evidence="2" type="ORF">E5S66_01650</name>
</gene>
<dbReference type="NCBIfam" id="NF041043">
    <property type="entry name" value="BPSS1780_fam"/>
    <property type="match status" value="1"/>
</dbReference>
<feature type="transmembrane region" description="Helical" evidence="1">
    <location>
        <begin position="80"/>
        <end position="108"/>
    </location>
</feature>
<name>A0A5R9PHR2_9GAMM</name>
<dbReference type="EMBL" id="SROY01000001">
    <property type="protein sequence ID" value="TLX22756.1"/>
    <property type="molecule type" value="Genomic_DNA"/>
</dbReference>
<feature type="transmembrane region" description="Helical" evidence="1">
    <location>
        <begin position="173"/>
        <end position="195"/>
    </location>
</feature>
<protein>
    <submittedName>
        <fullName evidence="2">DUF2189 domain-containing protein</fullName>
    </submittedName>
</protein>
<dbReference type="Proteomes" id="UP000308508">
    <property type="component" value="Unassembled WGS sequence"/>
</dbReference>
<dbReference type="Pfam" id="PF09955">
    <property type="entry name" value="DUF2189"/>
    <property type="match status" value="1"/>
</dbReference>
<evidence type="ECO:0000313" key="2">
    <source>
        <dbReference type="EMBL" id="TLX22756.1"/>
    </source>
</evidence>
<keyword evidence="1" id="KW-1133">Transmembrane helix</keyword>
<dbReference type="AlphaFoldDB" id="A0A5R9PHR2"/>
<organism evidence="2 3">
    <name type="scientific">Thermomonas fusca</name>
    <dbReference type="NCBI Taxonomy" id="215690"/>
    <lineage>
        <taxon>Bacteria</taxon>
        <taxon>Pseudomonadati</taxon>
        <taxon>Pseudomonadota</taxon>
        <taxon>Gammaproteobacteria</taxon>
        <taxon>Lysobacterales</taxon>
        <taxon>Lysobacteraceae</taxon>
        <taxon>Thermomonas</taxon>
    </lineage>
</organism>
<comment type="caution">
    <text evidence="2">The sequence shown here is derived from an EMBL/GenBank/DDBJ whole genome shotgun (WGS) entry which is preliminary data.</text>
</comment>
<proteinExistence type="predicted"/>
<feature type="transmembrane region" description="Helical" evidence="1">
    <location>
        <begin position="312"/>
        <end position="338"/>
    </location>
</feature>
<accession>A0A5R9PHR2</accession>
<dbReference type="InterPro" id="IPR018692">
    <property type="entry name" value="DUF2189"/>
</dbReference>
<keyword evidence="3" id="KW-1185">Reference proteome</keyword>
<sequence length="360" mass="37369">MRWPARAAAAGGWRARSARRRMRAKCCAGSSAAHGADARSGILCASFSGRSMDIRRLPASQGLVWFRQAIDLGAKNPRAVFGAAALAIIALYAAVLAFALLVGVLLAGSKAAGQPPGLGLVMAVALPLTLAVMLLVPVLLGGLMHVIRETEAGRQVRARDVFMPLRSGKGRQLAWLGLVQVALAVVGGLLMVAVAGSDYWRDYLEAMQAAMQGANPTVPQPQNAGLLFLVQLVFNYFSYALMLFAIPLMLFSGNGLGDALRNALRASVSNIGANLLAGVLFVGALLVAAVVVALLASLLAVLGSVIHPALGALLTMLTMLGFAVVVLVLVVGAAYLAWRDTFGDAGVPPTAVVQVHAFEA</sequence>
<feature type="transmembrane region" description="Helical" evidence="1">
    <location>
        <begin position="273"/>
        <end position="306"/>
    </location>
</feature>
<evidence type="ECO:0000313" key="3">
    <source>
        <dbReference type="Proteomes" id="UP000308508"/>
    </source>
</evidence>
<feature type="transmembrane region" description="Helical" evidence="1">
    <location>
        <begin position="120"/>
        <end position="147"/>
    </location>
</feature>
<keyword evidence="1" id="KW-0472">Membrane</keyword>
<reference evidence="2 3" key="1">
    <citation type="submission" date="2019-04" db="EMBL/GenBank/DDBJ databases">
        <authorList>
            <person name="Grouzdev D.S."/>
            <person name="Nazina T.N."/>
        </authorList>
    </citation>
    <scope>NUCLEOTIDE SEQUENCE [LARGE SCALE GENOMIC DNA]</scope>
    <source>
        <strain evidence="2 3">SHC 3-19</strain>
    </source>
</reference>